<evidence type="ECO:0000259" key="2">
    <source>
        <dbReference type="Pfam" id="PF25362"/>
    </source>
</evidence>
<evidence type="ECO:0000256" key="1">
    <source>
        <dbReference type="SAM" id="Phobius"/>
    </source>
</evidence>
<name>A0A939LQ10_9CELL</name>
<keyword evidence="1" id="KW-0812">Transmembrane</keyword>
<evidence type="ECO:0000313" key="3">
    <source>
        <dbReference type="EMBL" id="MBO1750435.1"/>
    </source>
</evidence>
<dbReference type="EMBL" id="JAGEMK010000001">
    <property type="protein sequence ID" value="MBO1750435.1"/>
    <property type="molecule type" value="Genomic_DNA"/>
</dbReference>
<keyword evidence="1" id="KW-0472">Membrane</keyword>
<accession>A0A939LQ10</accession>
<dbReference type="AlphaFoldDB" id="A0A939LQ10"/>
<feature type="domain" description="PH" evidence="2">
    <location>
        <begin position="39"/>
        <end position="166"/>
    </location>
</feature>
<evidence type="ECO:0000313" key="4">
    <source>
        <dbReference type="Proteomes" id="UP000664209"/>
    </source>
</evidence>
<keyword evidence="1" id="KW-1133">Transmembrane helix</keyword>
<protein>
    <recommendedName>
        <fullName evidence="2">PH domain-containing protein</fullName>
    </recommendedName>
</protein>
<keyword evidence="4" id="KW-1185">Reference proteome</keyword>
<sequence length="188" mass="19668">MTTTQSSIAVLAGLFVVILLAMWWGWHRRGARTGATVPPPPAVPAEADRGALRCPPIEVVYVSSTRAGDWLDRVVAHDLGVRAAATVSVHETGVLLARRGATDVFVPASGVRRVGRAPGIAGKYVGGEGLVVLTWEVPGTADRGPALLDTGLRTRRRADREPLTAALTSLVPVAGTPSTTVAPTEEQP</sequence>
<dbReference type="Proteomes" id="UP000664209">
    <property type="component" value="Unassembled WGS sequence"/>
</dbReference>
<reference evidence="3" key="1">
    <citation type="submission" date="2021-03" db="EMBL/GenBank/DDBJ databases">
        <title>Actinotalea soli sp. nov., isolated from soil.</title>
        <authorList>
            <person name="Ping W."/>
            <person name="Zhang J."/>
        </authorList>
    </citation>
    <scope>NUCLEOTIDE SEQUENCE</scope>
    <source>
        <strain evidence="3">BY-33</strain>
    </source>
</reference>
<dbReference type="Pfam" id="PF25362">
    <property type="entry name" value="bPH_11"/>
    <property type="match status" value="1"/>
</dbReference>
<dbReference type="InterPro" id="IPR057446">
    <property type="entry name" value="PH_bac"/>
</dbReference>
<feature type="transmembrane region" description="Helical" evidence="1">
    <location>
        <begin position="6"/>
        <end position="26"/>
    </location>
</feature>
<dbReference type="RefSeq" id="WP_208054086.1">
    <property type="nucleotide sequence ID" value="NZ_JAGEMK010000001.1"/>
</dbReference>
<comment type="caution">
    <text evidence="3">The sequence shown here is derived from an EMBL/GenBank/DDBJ whole genome shotgun (WGS) entry which is preliminary data.</text>
</comment>
<gene>
    <name evidence="3" type="ORF">J4G33_01300</name>
</gene>
<proteinExistence type="predicted"/>
<organism evidence="3 4">
    <name type="scientific">Actinotalea soli</name>
    <dbReference type="NCBI Taxonomy" id="2819234"/>
    <lineage>
        <taxon>Bacteria</taxon>
        <taxon>Bacillati</taxon>
        <taxon>Actinomycetota</taxon>
        <taxon>Actinomycetes</taxon>
        <taxon>Micrococcales</taxon>
        <taxon>Cellulomonadaceae</taxon>
        <taxon>Actinotalea</taxon>
    </lineage>
</organism>